<dbReference type="Pfam" id="PF03349">
    <property type="entry name" value="Toluene_X"/>
    <property type="match status" value="1"/>
</dbReference>
<keyword evidence="7" id="KW-0998">Cell outer membrane</keyword>
<feature type="signal peptide" evidence="8">
    <location>
        <begin position="1"/>
        <end position="26"/>
    </location>
</feature>
<evidence type="ECO:0000256" key="4">
    <source>
        <dbReference type="ARBA" id="ARBA00022692"/>
    </source>
</evidence>
<name>A0A0D1MSR2_9SPHN</name>
<dbReference type="SUPFAM" id="SSF56935">
    <property type="entry name" value="Porins"/>
    <property type="match status" value="1"/>
</dbReference>
<protein>
    <submittedName>
        <fullName evidence="9">Aromatic hydrocarbon degradation protein</fullName>
    </submittedName>
</protein>
<dbReference type="PATRIC" id="fig|1549858.7.peg.2587"/>
<dbReference type="InterPro" id="IPR005017">
    <property type="entry name" value="OMPP1/FadL/TodX"/>
</dbReference>
<organism evidence="9 10">
    <name type="scientific">Sphingomonas melonis</name>
    <dbReference type="NCBI Taxonomy" id="152682"/>
    <lineage>
        <taxon>Bacteria</taxon>
        <taxon>Pseudomonadati</taxon>
        <taxon>Pseudomonadota</taxon>
        <taxon>Alphaproteobacteria</taxon>
        <taxon>Sphingomonadales</taxon>
        <taxon>Sphingomonadaceae</taxon>
        <taxon>Sphingomonas</taxon>
    </lineage>
</organism>
<gene>
    <name evidence="9" type="ORF">SR41_00150</name>
</gene>
<dbReference type="PANTHER" id="PTHR35093:SF8">
    <property type="entry name" value="OUTER MEMBRANE PROTEIN NMB0088-RELATED"/>
    <property type="match status" value="1"/>
</dbReference>
<accession>A0A0D1MSR2</accession>
<dbReference type="EMBL" id="JXTP01000002">
    <property type="protein sequence ID" value="KIU30371.1"/>
    <property type="molecule type" value="Genomic_DNA"/>
</dbReference>
<feature type="chain" id="PRO_5002233820" evidence="8">
    <location>
        <begin position="27"/>
        <end position="438"/>
    </location>
</feature>
<evidence type="ECO:0000256" key="1">
    <source>
        <dbReference type="ARBA" id="ARBA00004571"/>
    </source>
</evidence>
<dbReference type="GO" id="GO:0009279">
    <property type="term" value="C:cell outer membrane"/>
    <property type="evidence" value="ECO:0007669"/>
    <property type="project" value="UniProtKB-SubCell"/>
</dbReference>
<dbReference type="Proteomes" id="UP000033203">
    <property type="component" value="Unassembled WGS sequence"/>
</dbReference>
<dbReference type="Gene3D" id="2.40.160.60">
    <property type="entry name" value="Outer membrane protein transport protein (OMPP1/FadL/TodX)"/>
    <property type="match status" value="1"/>
</dbReference>
<evidence type="ECO:0000313" key="9">
    <source>
        <dbReference type="EMBL" id="KIU30371.1"/>
    </source>
</evidence>
<dbReference type="PANTHER" id="PTHR35093">
    <property type="entry name" value="OUTER MEMBRANE PROTEIN NMB0088-RELATED"/>
    <property type="match status" value="1"/>
</dbReference>
<sequence>MSLRIKTSLLATAVLGSFGFASVAHAQAFYLQEQSARGAGRAFSGEVADTGPQSLWWNPASIAGMERGEAAINASGILPRGRVVNNGTVVCRPAGVSCANPANYQPVGGAQEARNPIDKGLLPSGAIALPFGPVAFGLAVTSPYSFTTDYDNNSWTRYSATRTKLMTIDIQPSIAVALTDWLRVGGGANVEHVYASLGNALPNLTTTADGSQKLEGKGWDIGWTAGVQMHNDWATVGISYKSRIEHTLTGDLTVAGLVGPLAGQNRTLTGVQASFYTPAQTIVGARIKVTPALTLNGQAVRYNWSKFDAIRLGAPLNTALPENYRDSYSLAGGVDYAVSPSLTVRAGVQRALTPTQDGLRDARVPDSNRWNYGVGGTFQVTPKFGFDLAANYVDFEDTTIDRQTAAYVGTAAQTNILTRGTLRDAHAVVLSAGAHIGF</sequence>
<reference evidence="9 10" key="1">
    <citation type="submission" date="2015-01" db="EMBL/GenBank/DDBJ databases">
        <title>Genome of Sphingomonas taxi strain 30a.</title>
        <authorList>
            <person name="Eevers N."/>
            <person name="Van Hamme J."/>
            <person name="Bottos E."/>
            <person name="Weyens N."/>
            <person name="Vangronsveld J."/>
        </authorList>
    </citation>
    <scope>NUCLEOTIDE SEQUENCE [LARGE SCALE GENOMIC DNA]</scope>
    <source>
        <strain evidence="9 10">30a</strain>
    </source>
</reference>
<dbReference type="AlphaFoldDB" id="A0A0D1MSR2"/>
<comment type="subcellular location">
    <subcellularLocation>
        <location evidence="1">Cell outer membrane</location>
        <topology evidence="1">Multi-pass membrane protein</topology>
    </subcellularLocation>
</comment>
<keyword evidence="4" id="KW-0812">Transmembrane</keyword>
<keyword evidence="5 8" id="KW-0732">Signal</keyword>
<evidence type="ECO:0000313" key="10">
    <source>
        <dbReference type="Proteomes" id="UP000033203"/>
    </source>
</evidence>
<evidence type="ECO:0000256" key="7">
    <source>
        <dbReference type="ARBA" id="ARBA00023237"/>
    </source>
</evidence>
<dbReference type="GO" id="GO:0015483">
    <property type="term" value="F:long-chain fatty acid transporting porin activity"/>
    <property type="evidence" value="ECO:0007669"/>
    <property type="project" value="TreeGrafter"/>
</dbReference>
<evidence type="ECO:0000256" key="8">
    <source>
        <dbReference type="SAM" id="SignalP"/>
    </source>
</evidence>
<comment type="caution">
    <text evidence="9">The sequence shown here is derived from an EMBL/GenBank/DDBJ whole genome shotgun (WGS) entry which is preliminary data.</text>
</comment>
<comment type="similarity">
    <text evidence="2">Belongs to the OmpP1/FadL family.</text>
</comment>
<evidence type="ECO:0000256" key="2">
    <source>
        <dbReference type="ARBA" id="ARBA00008163"/>
    </source>
</evidence>
<keyword evidence="3" id="KW-1134">Transmembrane beta strand</keyword>
<evidence type="ECO:0000256" key="3">
    <source>
        <dbReference type="ARBA" id="ARBA00022452"/>
    </source>
</evidence>
<keyword evidence="6" id="KW-0472">Membrane</keyword>
<evidence type="ECO:0000256" key="6">
    <source>
        <dbReference type="ARBA" id="ARBA00023136"/>
    </source>
</evidence>
<proteinExistence type="inferred from homology"/>
<evidence type="ECO:0000256" key="5">
    <source>
        <dbReference type="ARBA" id="ARBA00022729"/>
    </source>
</evidence>